<dbReference type="SUPFAM" id="SSF52518">
    <property type="entry name" value="Thiamin diphosphate-binding fold (THDP-binding)"/>
    <property type="match status" value="1"/>
</dbReference>
<dbReference type="OrthoDB" id="3457658at2"/>
<dbReference type="GO" id="GO:0003863">
    <property type="term" value="F:branched-chain 2-oxo acid dehydrogenase activity"/>
    <property type="evidence" value="ECO:0007669"/>
    <property type="project" value="UniProtKB-EC"/>
</dbReference>
<protein>
    <recommendedName>
        <fullName evidence="2">3-methyl-2-oxobutanoate dehydrogenase (2-methylpropanoyl-transferring)</fullName>
        <ecNumber evidence="2">1.2.4.4</ecNumber>
    </recommendedName>
</protein>
<dbReference type="InterPro" id="IPR029061">
    <property type="entry name" value="THDP-binding"/>
</dbReference>
<evidence type="ECO:0000313" key="5">
    <source>
        <dbReference type="EMBL" id="KHD98837.1"/>
    </source>
</evidence>
<dbReference type="GO" id="GO:0000287">
    <property type="term" value="F:magnesium ion binding"/>
    <property type="evidence" value="ECO:0007669"/>
    <property type="project" value="UniProtKB-ARBA"/>
</dbReference>
<sequence>MSTLHAPAPAGEAPAVKPATFAQALNTALADALAADPAVVVFGEDVGTLGGVFRITDELTKRFGRTRCFDTPLAESGIAGMAVGMAMNRMRPVIEMQFDAFAYPAFEQVASHIAKMHNRTRGAVRLPIVIRIPYAGGIGGVEHHCDSSEAYYAHTPGLKVFTPATVEDAYLMLREAIDSDDPVVFFEPKKLYWSKAPVDLAELRDRYENGAPERREGRAVVARAGEDATLLAYGPSVPTAVAAAAAAAAEGRSLEVVDLRSIVPFDDETVAASVRKTGRVVVVAEAPGFASVAAEIVARVQERCFHSLAAPVRRVTGFDIPYPAPKLEEHYLPSVDRILDAVDDLQWED</sequence>
<dbReference type="InterPro" id="IPR005475">
    <property type="entry name" value="Transketolase-like_Pyr-bd"/>
</dbReference>
<gene>
    <name evidence="5" type="ORF">GY22_00165</name>
</gene>
<dbReference type="SUPFAM" id="SSF52922">
    <property type="entry name" value="TK C-terminal domain-like"/>
    <property type="match status" value="1"/>
</dbReference>
<dbReference type="GO" id="GO:0009083">
    <property type="term" value="P:branched-chain amino acid catabolic process"/>
    <property type="evidence" value="ECO:0007669"/>
    <property type="project" value="TreeGrafter"/>
</dbReference>
<dbReference type="GO" id="GO:0007584">
    <property type="term" value="P:response to nutrient"/>
    <property type="evidence" value="ECO:0007669"/>
    <property type="project" value="TreeGrafter"/>
</dbReference>
<evidence type="ECO:0000313" key="6">
    <source>
        <dbReference type="Proteomes" id="UP000030466"/>
    </source>
</evidence>
<dbReference type="PANTHER" id="PTHR42980">
    <property type="entry name" value="2-OXOISOVALERATE DEHYDROGENASE SUBUNIT BETA-RELATED"/>
    <property type="match status" value="1"/>
</dbReference>
<keyword evidence="6" id="KW-1185">Reference proteome</keyword>
<evidence type="ECO:0000256" key="1">
    <source>
        <dbReference type="ARBA" id="ARBA00001964"/>
    </source>
</evidence>
<organism evidence="5 6">
    <name type="scientific">Kocuria rosea subsp. polaris</name>
    <dbReference type="NCBI Taxonomy" id="136273"/>
    <lineage>
        <taxon>Bacteria</taxon>
        <taxon>Bacillati</taxon>
        <taxon>Actinomycetota</taxon>
        <taxon>Actinomycetes</taxon>
        <taxon>Micrococcales</taxon>
        <taxon>Micrococcaceae</taxon>
        <taxon>Kocuria</taxon>
    </lineage>
</organism>
<dbReference type="Pfam" id="PF02780">
    <property type="entry name" value="Transketolase_C"/>
    <property type="match status" value="1"/>
</dbReference>
<dbReference type="CDD" id="cd07036">
    <property type="entry name" value="TPP_PYR_E1-PDHc-beta_like"/>
    <property type="match status" value="1"/>
</dbReference>
<dbReference type="SMART" id="SM00861">
    <property type="entry name" value="Transket_pyr"/>
    <property type="match status" value="1"/>
</dbReference>
<name>A0A0A6YDA3_KOCRO</name>
<dbReference type="PANTHER" id="PTHR42980:SF1">
    <property type="entry name" value="2-OXOISOVALERATE DEHYDROGENASE SUBUNIT BETA, MITOCHONDRIAL"/>
    <property type="match status" value="1"/>
</dbReference>
<evidence type="ECO:0000259" key="4">
    <source>
        <dbReference type="SMART" id="SM00861"/>
    </source>
</evidence>
<dbReference type="EMBL" id="JSUH01000001">
    <property type="protein sequence ID" value="KHD98837.1"/>
    <property type="molecule type" value="Genomic_DNA"/>
</dbReference>
<evidence type="ECO:0000256" key="3">
    <source>
        <dbReference type="ARBA" id="ARBA00023002"/>
    </source>
</evidence>
<accession>A0A0A6YDA3</accession>
<feature type="domain" description="Transketolase-like pyrimidine-binding" evidence="4">
    <location>
        <begin position="19"/>
        <end position="194"/>
    </location>
</feature>
<dbReference type="InterPro" id="IPR009014">
    <property type="entry name" value="Transketo_C/PFOR_II"/>
</dbReference>
<comment type="caution">
    <text evidence="5">The sequence shown here is derived from an EMBL/GenBank/DDBJ whole genome shotgun (WGS) entry which is preliminary data.</text>
</comment>
<dbReference type="Proteomes" id="UP000030466">
    <property type="component" value="Unassembled WGS sequence"/>
</dbReference>
<comment type="cofactor">
    <cofactor evidence="1">
        <name>thiamine diphosphate</name>
        <dbReference type="ChEBI" id="CHEBI:58937"/>
    </cofactor>
</comment>
<dbReference type="EC" id="1.2.4.4" evidence="2"/>
<proteinExistence type="predicted"/>
<dbReference type="RefSeq" id="WP_035923212.1">
    <property type="nucleotide sequence ID" value="NZ_JSUH01000001.1"/>
</dbReference>
<dbReference type="InterPro" id="IPR033248">
    <property type="entry name" value="Transketolase_C"/>
</dbReference>
<dbReference type="FunFam" id="3.40.50.920:FF:000001">
    <property type="entry name" value="Pyruvate dehydrogenase E1 beta subunit"/>
    <property type="match status" value="1"/>
</dbReference>
<reference evidence="5 6" key="1">
    <citation type="journal article" date="2003" name="Int. J. Syst. Evol. Microbiol.">
        <title>Kocuria polaris sp. nov., an orange-pigmented psychrophilic bacterium isolated from an Antarctic cyanobacterial mat sample.</title>
        <authorList>
            <person name="Reddy G.S."/>
            <person name="Prakash J.S."/>
            <person name="Prabahar V."/>
            <person name="Matsumoto G.I."/>
            <person name="Stackebrandt E."/>
            <person name="Shivaji S."/>
        </authorList>
    </citation>
    <scope>NUCLEOTIDE SEQUENCE [LARGE SCALE GENOMIC DNA]</scope>
    <source>
        <strain evidence="5 6">CMS 76or</strain>
    </source>
</reference>
<dbReference type="Gene3D" id="3.40.50.970">
    <property type="match status" value="1"/>
</dbReference>
<evidence type="ECO:0000256" key="2">
    <source>
        <dbReference type="ARBA" id="ARBA00012277"/>
    </source>
</evidence>
<dbReference type="Gene3D" id="3.40.50.920">
    <property type="match status" value="1"/>
</dbReference>
<dbReference type="AlphaFoldDB" id="A0A0A6YDA3"/>
<dbReference type="FunFam" id="3.40.50.970:FF:000001">
    <property type="entry name" value="Pyruvate dehydrogenase E1 beta subunit"/>
    <property type="match status" value="1"/>
</dbReference>
<dbReference type="Pfam" id="PF02779">
    <property type="entry name" value="Transket_pyr"/>
    <property type="match status" value="1"/>
</dbReference>
<keyword evidence="3" id="KW-0560">Oxidoreductase</keyword>